<dbReference type="Pfam" id="PF03171">
    <property type="entry name" value="2OG-FeII_Oxy"/>
    <property type="match status" value="1"/>
</dbReference>
<evidence type="ECO:0000256" key="1">
    <source>
        <dbReference type="SAM" id="MobiDB-lite"/>
    </source>
</evidence>
<accession>A0AAD3HPM9</accession>
<feature type="non-terminal residue" evidence="3">
    <location>
        <position position="211"/>
    </location>
</feature>
<feature type="domain" description="Isopenicillin N synthase-like Fe(2+) 2OG dioxygenase" evidence="2">
    <location>
        <begin position="26"/>
        <end position="116"/>
    </location>
</feature>
<keyword evidence="4" id="KW-1185">Reference proteome</keyword>
<feature type="region of interest" description="Disordered" evidence="1">
    <location>
        <begin position="182"/>
        <end position="211"/>
    </location>
</feature>
<name>A0AAD3HPM9_9CHLO</name>
<organism evidence="3 4">
    <name type="scientific">Astrephomene gubernaculifera</name>
    <dbReference type="NCBI Taxonomy" id="47775"/>
    <lineage>
        <taxon>Eukaryota</taxon>
        <taxon>Viridiplantae</taxon>
        <taxon>Chlorophyta</taxon>
        <taxon>core chlorophytes</taxon>
        <taxon>Chlorophyceae</taxon>
        <taxon>CS clade</taxon>
        <taxon>Chlamydomonadales</taxon>
        <taxon>Astrephomenaceae</taxon>
        <taxon>Astrephomene</taxon>
    </lineage>
</organism>
<sequence>SQGPHLLAPTGSDLDCNGRLGAVLAGYHYDLNLLTVHGRSRFPGLFVWLRDGRRVAVRIPAGCLLMQAGKQLEWLTGGHIMAGMHEVVVTEATLAAVEAARAAGRSTWRISSTVFTHCASDVTLQPLGPYAAREGAREAYPPVKAGEQVQRELEAICLRKATASCNASAAAAPAAASKLESSSGLGASNVTSSINSGNNSSSATGVAIGSR</sequence>
<dbReference type="SUPFAM" id="SSF51197">
    <property type="entry name" value="Clavaminate synthase-like"/>
    <property type="match status" value="1"/>
</dbReference>
<dbReference type="Proteomes" id="UP001054857">
    <property type="component" value="Unassembled WGS sequence"/>
</dbReference>
<gene>
    <name evidence="3" type="ORF">Agub_g11213</name>
</gene>
<comment type="caution">
    <text evidence="3">The sequence shown here is derived from an EMBL/GenBank/DDBJ whole genome shotgun (WGS) entry which is preliminary data.</text>
</comment>
<proteinExistence type="predicted"/>
<dbReference type="EMBL" id="BMAR01000028">
    <property type="protein sequence ID" value="GFR49189.1"/>
    <property type="molecule type" value="Genomic_DNA"/>
</dbReference>
<dbReference type="AlphaFoldDB" id="A0AAD3HPM9"/>
<dbReference type="Gene3D" id="2.60.120.330">
    <property type="entry name" value="B-lactam Antibiotic, Isopenicillin N Synthase, Chain"/>
    <property type="match status" value="1"/>
</dbReference>
<protein>
    <recommendedName>
        <fullName evidence="2">Isopenicillin N synthase-like Fe(2+) 2OG dioxygenase domain-containing protein</fullName>
    </recommendedName>
</protein>
<evidence type="ECO:0000313" key="4">
    <source>
        <dbReference type="Proteomes" id="UP001054857"/>
    </source>
</evidence>
<evidence type="ECO:0000313" key="3">
    <source>
        <dbReference type="EMBL" id="GFR49189.1"/>
    </source>
</evidence>
<reference evidence="3 4" key="1">
    <citation type="journal article" date="2021" name="Sci. Rep.">
        <title>Genome sequencing of the multicellular alga Astrephomene provides insights into convergent evolution of germ-soma differentiation.</title>
        <authorList>
            <person name="Yamashita S."/>
            <person name="Yamamoto K."/>
            <person name="Matsuzaki R."/>
            <person name="Suzuki S."/>
            <person name="Yamaguchi H."/>
            <person name="Hirooka S."/>
            <person name="Minakuchi Y."/>
            <person name="Miyagishima S."/>
            <person name="Kawachi M."/>
            <person name="Toyoda A."/>
            <person name="Nozaki H."/>
        </authorList>
    </citation>
    <scope>NUCLEOTIDE SEQUENCE [LARGE SCALE GENOMIC DNA]</scope>
    <source>
        <strain evidence="3 4">NIES-4017</strain>
    </source>
</reference>
<dbReference type="InterPro" id="IPR027443">
    <property type="entry name" value="IPNS-like_sf"/>
</dbReference>
<evidence type="ECO:0000259" key="2">
    <source>
        <dbReference type="Pfam" id="PF03171"/>
    </source>
</evidence>
<dbReference type="InterPro" id="IPR044861">
    <property type="entry name" value="IPNS-like_FE2OG_OXY"/>
</dbReference>